<sequence>MGFFAEPVTSKVPQITVFFWIIKVLATTVGETFADFLNQDAGLGLGGTSGVMLAITLLALFVQMRLRVYAAPVYWFVIVAISTVGTLLTDNLTDSLGASLEITTPVFVVALLLVFAGWFYVERDLSIHTICTRRREAWYWLAVLFTFALGTAAGDLIAEQLNIGYGNSLVLFAGCILVASLLWRFRVIGAVLGFWIVYILTRPLGASLGDLLSQNPADASSGGSSSGSSSGSAAAEEALPSAWKAGLALGTTVTSMIFLGLIALLVTFLAVTGKDQLGPTDHVAVQDLE</sequence>
<evidence type="ECO:0000313" key="2">
    <source>
        <dbReference type="EMBL" id="RLN48130.1"/>
    </source>
</evidence>
<comment type="caution">
    <text evidence="2">The sequence shown here is derived from an EMBL/GenBank/DDBJ whole genome shotgun (WGS) entry which is preliminary data.</text>
</comment>
<dbReference type="AlphaFoldDB" id="A0A421FP61"/>
<accession>A0A421FP61</accession>
<evidence type="ECO:0000313" key="3">
    <source>
        <dbReference type="Proteomes" id="UP000284657"/>
    </source>
</evidence>
<feature type="transmembrane region" description="Helical" evidence="1">
    <location>
        <begin position="100"/>
        <end position="121"/>
    </location>
</feature>
<protein>
    <recommendedName>
        <fullName evidence="4">Membrane-anchored protein</fullName>
    </recommendedName>
</protein>
<evidence type="ECO:0000256" key="1">
    <source>
        <dbReference type="SAM" id="Phobius"/>
    </source>
</evidence>
<keyword evidence="1" id="KW-0812">Transmembrane</keyword>
<dbReference type="Proteomes" id="UP000284657">
    <property type="component" value="Unassembled WGS sequence"/>
</dbReference>
<keyword evidence="1" id="KW-1133">Transmembrane helix</keyword>
<feature type="transmembrane region" description="Helical" evidence="1">
    <location>
        <begin position="247"/>
        <end position="271"/>
    </location>
</feature>
<gene>
    <name evidence="2" type="ORF">BBJ29_010140</name>
</gene>
<reference evidence="2 3" key="1">
    <citation type="submission" date="2018-07" db="EMBL/GenBank/DDBJ databases">
        <title>Genome sequencing of oomycete isolates from Chile give support for New Zealand origin for Phytophthora kernoviae and make available the first Nothophytophthora sp. genome.</title>
        <authorList>
            <person name="Studholme D.J."/>
            <person name="Sanfuentes E."/>
            <person name="Panda P."/>
            <person name="Hill R."/>
            <person name="Sambles C."/>
            <person name="Grant M."/>
            <person name="Williams N.M."/>
            <person name="Mcdougal R.L."/>
        </authorList>
    </citation>
    <scope>NUCLEOTIDE SEQUENCE [LARGE SCALE GENOMIC DNA]</scope>
    <source>
        <strain evidence="2">Chile7</strain>
    </source>
</reference>
<feature type="transmembrane region" description="Helical" evidence="1">
    <location>
        <begin position="163"/>
        <end position="182"/>
    </location>
</feature>
<organism evidence="2 3">
    <name type="scientific">Phytophthora kernoviae</name>
    <dbReference type="NCBI Taxonomy" id="325452"/>
    <lineage>
        <taxon>Eukaryota</taxon>
        <taxon>Sar</taxon>
        <taxon>Stramenopiles</taxon>
        <taxon>Oomycota</taxon>
        <taxon>Peronosporomycetes</taxon>
        <taxon>Peronosporales</taxon>
        <taxon>Peronosporaceae</taxon>
        <taxon>Phytophthora</taxon>
    </lineage>
</organism>
<feature type="transmembrane region" description="Helical" evidence="1">
    <location>
        <begin position="69"/>
        <end position="88"/>
    </location>
</feature>
<feature type="transmembrane region" description="Helical" evidence="1">
    <location>
        <begin position="137"/>
        <end position="157"/>
    </location>
</feature>
<feature type="transmembrane region" description="Helical" evidence="1">
    <location>
        <begin position="187"/>
        <end position="205"/>
    </location>
</feature>
<dbReference type="Pfam" id="PF03988">
    <property type="entry name" value="DUF347"/>
    <property type="match status" value="4"/>
</dbReference>
<dbReference type="EMBL" id="MBAD02002348">
    <property type="protein sequence ID" value="RLN48130.1"/>
    <property type="molecule type" value="Genomic_DNA"/>
</dbReference>
<feature type="transmembrane region" description="Helical" evidence="1">
    <location>
        <begin position="41"/>
        <end position="62"/>
    </location>
</feature>
<proteinExistence type="predicted"/>
<name>A0A421FP61_9STRA</name>
<dbReference type="InterPro" id="IPR007136">
    <property type="entry name" value="DUF347"/>
</dbReference>
<keyword evidence="1" id="KW-0472">Membrane</keyword>
<evidence type="ECO:0008006" key="4">
    <source>
        <dbReference type="Google" id="ProtNLM"/>
    </source>
</evidence>